<dbReference type="RefSeq" id="WP_023933720.1">
    <property type="nucleotide sequence ID" value="NZ_DF196819.1"/>
</dbReference>
<dbReference type="Pfam" id="PF10082">
    <property type="entry name" value="BBP2_2"/>
    <property type="match status" value="1"/>
</dbReference>
<protein>
    <recommendedName>
        <fullName evidence="4">Capsular polysaccharide synthesis enzyme CpsB</fullName>
    </recommendedName>
</protein>
<dbReference type="HOGENOM" id="CLU_052040_1_0_6"/>
<sequence>MRAKKVLLLFSGCMTFSAWANPMHVKVTPFVFSKYLVNDNITQVSKDPISSPVVELTPGFILNGEKSTNTYDLTYYAKKATFLDSEQDDFIDHNLELDIEQHFTMRNKIKLKYQYIKSHDGRSDIRDDLLPYVTEPVKYDAQHGMLDYIYGAQWARGRLEFGAGFNTKRFKNYRHLPGAADLASTRFDDFNDILLEGQFTYRPSDVSEFFVRVENQDRTYLYNRFEGSTLDNNTSYFFLGTKLGINKDTHGSLMLGWQNKSFSQPDRPAFSGLSWRGDFFWSPVKHSTFSLETKREILDPDAKNDYRKETYYNFAWKHFWLNRLYSELKADYLTDEYTSGLRTDKTTGYEASIGYVFRNYLTFVTGWTKESNRSTVPINDYDQNIVYFSANFKLDSL</sequence>
<feature type="signal peptide" evidence="1">
    <location>
        <begin position="1"/>
        <end position="20"/>
    </location>
</feature>
<reference evidence="3" key="1">
    <citation type="submission" date="2012-12" db="EMBL/GenBank/DDBJ databases">
        <title>Genome Sequence of Photobacterium leiognathi lrivu.4.1.</title>
        <authorList>
            <person name="Urbanczyk H."/>
            <person name="Ogura Y."/>
            <person name="Hayashi T."/>
            <person name="Dunlap P.V."/>
        </authorList>
    </citation>
    <scope>NUCLEOTIDE SEQUENCE [LARGE SCALE GENOMIC DNA]</scope>
    <source>
        <strain evidence="3">lrivu.4.1</strain>
    </source>
</reference>
<feature type="chain" id="PRO_5006712628" description="Capsular polysaccharide synthesis enzyme CpsB" evidence="1">
    <location>
        <begin position="21"/>
        <end position="397"/>
    </location>
</feature>
<proteinExistence type="predicted"/>
<evidence type="ECO:0000313" key="3">
    <source>
        <dbReference type="Proteomes" id="UP000030675"/>
    </source>
</evidence>
<keyword evidence="1" id="KW-0732">Signal</keyword>
<evidence type="ECO:0000313" key="2">
    <source>
        <dbReference type="EMBL" id="GAD30946.1"/>
    </source>
</evidence>
<dbReference type="AlphaFoldDB" id="A0A0U1P883"/>
<dbReference type="EMBL" id="DF196819">
    <property type="protein sequence ID" value="GAD30946.1"/>
    <property type="molecule type" value="Genomic_DNA"/>
</dbReference>
<dbReference type="eggNOG" id="COG5338">
    <property type="taxonomic scope" value="Bacteria"/>
</dbReference>
<dbReference type="InterPro" id="IPR018759">
    <property type="entry name" value="BBP2_2"/>
</dbReference>
<evidence type="ECO:0000256" key="1">
    <source>
        <dbReference type="SAM" id="SignalP"/>
    </source>
</evidence>
<evidence type="ECO:0008006" key="4">
    <source>
        <dbReference type="Google" id="ProtNLM"/>
    </source>
</evidence>
<organism evidence="2 3">
    <name type="scientific">Photobacterium leiognathi lrivu.4.1</name>
    <dbReference type="NCBI Taxonomy" id="1248232"/>
    <lineage>
        <taxon>Bacteria</taxon>
        <taxon>Pseudomonadati</taxon>
        <taxon>Pseudomonadota</taxon>
        <taxon>Gammaproteobacteria</taxon>
        <taxon>Vibrionales</taxon>
        <taxon>Vibrionaceae</taxon>
        <taxon>Photobacterium</taxon>
    </lineage>
</organism>
<name>A0A0U1P883_PHOLE</name>
<gene>
    <name evidence="2" type="ORF">PLEI_2602</name>
</gene>
<accession>A0A0U1P883</accession>
<dbReference type="Proteomes" id="UP000030675">
    <property type="component" value="Unassembled WGS sequence"/>
</dbReference>